<dbReference type="HOGENOM" id="CLU_074535_0_0_5"/>
<dbReference type="Proteomes" id="UP000031643">
    <property type="component" value="Chromosome"/>
</dbReference>
<dbReference type="PANTHER" id="PTHR39339">
    <property type="entry name" value="SLR1444 PROTEIN"/>
    <property type="match status" value="1"/>
</dbReference>
<protein>
    <submittedName>
        <fullName evidence="2">Mll4591 protein</fullName>
    </submittedName>
</protein>
<keyword evidence="3" id="KW-1185">Reference proteome</keyword>
<organism evidence="2 3">
    <name type="scientific">Methyloceanibacter caenitepidi</name>
    <dbReference type="NCBI Taxonomy" id="1384459"/>
    <lineage>
        <taxon>Bacteria</taxon>
        <taxon>Pseudomonadati</taxon>
        <taxon>Pseudomonadota</taxon>
        <taxon>Alphaproteobacteria</taxon>
        <taxon>Hyphomicrobiales</taxon>
        <taxon>Hyphomicrobiaceae</taxon>
        <taxon>Methyloceanibacter</taxon>
    </lineage>
</organism>
<evidence type="ECO:0000259" key="1">
    <source>
        <dbReference type="PROSITE" id="PS51708"/>
    </source>
</evidence>
<dbReference type="PROSITE" id="PS51708">
    <property type="entry name" value="CHAD"/>
    <property type="match status" value="1"/>
</dbReference>
<gene>
    <name evidence="2" type="ORF">GL4_3154</name>
</gene>
<dbReference type="PANTHER" id="PTHR39339:SF1">
    <property type="entry name" value="CHAD DOMAIN-CONTAINING PROTEIN"/>
    <property type="match status" value="1"/>
</dbReference>
<dbReference type="AlphaFoldDB" id="A0A0A8K6N6"/>
<proteinExistence type="predicted"/>
<dbReference type="InterPro" id="IPR038186">
    <property type="entry name" value="CHAD_dom_sf"/>
</dbReference>
<dbReference type="STRING" id="1384459.GL4_3154"/>
<accession>A0A0A8K6N6</accession>
<dbReference type="Gene3D" id="1.40.20.10">
    <property type="entry name" value="CHAD domain"/>
    <property type="match status" value="1"/>
</dbReference>
<name>A0A0A8K6N6_9HYPH</name>
<evidence type="ECO:0000313" key="3">
    <source>
        <dbReference type="Proteomes" id="UP000031643"/>
    </source>
</evidence>
<dbReference type="Pfam" id="PF05235">
    <property type="entry name" value="CHAD"/>
    <property type="match status" value="1"/>
</dbReference>
<dbReference type="EMBL" id="AP014648">
    <property type="protein sequence ID" value="BAQ18585.1"/>
    <property type="molecule type" value="Genomic_DNA"/>
</dbReference>
<feature type="domain" description="CHAD" evidence="1">
    <location>
        <begin position="25"/>
        <end position="301"/>
    </location>
</feature>
<evidence type="ECO:0000313" key="2">
    <source>
        <dbReference type="EMBL" id="BAQ18585.1"/>
    </source>
</evidence>
<sequence>MGSPEKLSPKFHIRGESMSYQLDPALPISEALRSVALDQLDVAHTSLASTPDRHKGVHSARKCFKRLRSLLVLARPGLPEPLYANLNARVARIGKGLAAARDAHALFDALNTLERNTEPGLGDGPIEAMRGWLRERRKAAEQNLEQNSASQSLEMLLELRPRFASLVVYPDNFTPISKGLQLSYYRAREQFKSAFRSKDSELIHDWRKSVQRHWRHMQLLTPCWPSELGARTEAARGLSQTLGDDHDIANLMHLATTPAMAFGSPEDISGFLKRCKIRLKELRKDAKIRGERLFVEKSAPFAGRIHAYWTTAAVGALKPVEPARQDDNVIAIGHGRPDVENQKKYGGQS</sequence>
<dbReference type="InterPro" id="IPR007899">
    <property type="entry name" value="CHAD_dom"/>
</dbReference>
<dbReference type="SMART" id="SM00880">
    <property type="entry name" value="CHAD"/>
    <property type="match status" value="1"/>
</dbReference>
<reference evidence="2 3" key="1">
    <citation type="submission" date="2014-09" db="EMBL/GenBank/DDBJ databases">
        <title>Genome sequencing of Methyloceanibacter caenitepidi Gela4.</title>
        <authorList>
            <person name="Takeuchi M."/>
            <person name="Susumu S."/>
            <person name="Kamagata Y."/>
            <person name="Oshima K."/>
            <person name="Hattori M."/>
            <person name="Iwasaki W."/>
        </authorList>
    </citation>
    <scope>NUCLEOTIDE SEQUENCE [LARGE SCALE GENOMIC DNA]</scope>
    <source>
        <strain evidence="2 3">Gela4</strain>
    </source>
</reference>
<dbReference type="KEGG" id="mcg:GL4_3154"/>